<sequence length="120" mass="12741">MSSLLCSEEDDFDVETDSDDELDLLCSFTGGFMVCPCSCQLLIECDGGTMEIFLFVCAKPSSLEKELDLEVDTAGVKMIGGFVGSIPASDDFEAGDVALLSGGGVIVLPDRMSCTTEIFE</sequence>
<dbReference type="Proteomes" id="UP000030764">
    <property type="component" value="Unassembled WGS sequence"/>
</dbReference>
<evidence type="ECO:0000313" key="1">
    <source>
        <dbReference type="EMBL" id="KFD50791.1"/>
    </source>
</evidence>
<proteinExistence type="predicted"/>
<dbReference type="EMBL" id="KL363248">
    <property type="protein sequence ID" value="KFD50791.1"/>
    <property type="molecule type" value="Genomic_DNA"/>
</dbReference>
<name>A0A085N1Q6_9BILA</name>
<evidence type="ECO:0000313" key="2">
    <source>
        <dbReference type="EMBL" id="KFD63402.1"/>
    </source>
</evidence>
<reference evidence="2 3" key="1">
    <citation type="journal article" date="2014" name="Nat. Genet.">
        <title>Genome and transcriptome of the porcine whipworm Trichuris suis.</title>
        <authorList>
            <person name="Jex A.R."/>
            <person name="Nejsum P."/>
            <person name="Schwarz E.M."/>
            <person name="Hu L."/>
            <person name="Young N.D."/>
            <person name="Hall R.S."/>
            <person name="Korhonen P.K."/>
            <person name="Liao S."/>
            <person name="Thamsborg S."/>
            <person name="Xia J."/>
            <person name="Xu P."/>
            <person name="Wang S."/>
            <person name="Scheerlinck J.P."/>
            <person name="Hofmann A."/>
            <person name="Sternberg P.W."/>
            <person name="Wang J."/>
            <person name="Gasser R.B."/>
        </authorList>
    </citation>
    <scope>NUCLEOTIDE SEQUENCE [LARGE SCALE GENOMIC DNA]</scope>
    <source>
        <strain evidence="2">DCEP-RM93F</strain>
        <strain evidence="1">DCEP-RM93M</strain>
    </source>
</reference>
<protein>
    <submittedName>
        <fullName evidence="2">Uncharacterized protein</fullName>
    </submittedName>
</protein>
<gene>
    <name evidence="1" type="ORF">M513_08332</name>
    <name evidence="2" type="ORF">M514_08332</name>
</gene>
<dbReference type="AlphaFoldDB" id="A0A085N1Q6"/>
<dbReference type="Proteomes" id="UP000030758">
    <property type="component" value="Unassembled WGS sequence"/>
</dbReference>
<keyword evidence="3" id="KW-1185">Reference proteome</keyword>
<evidence type="ECO:0000313" key="3">
    <source>
        <dbReference type="Proteomes" id="UP000030764"/>
    </source>
</evidence>
<organism evidence="2">
    <name type="scientific">Trichuris suis</name>
    <name type="common">pig whipworm</name>
    <dbReference type="NCBI Taxonomy" id="68888"/>
    <lineage>
        <taxon>Eukaryota</taxon>
        <taxon>Metazoa</taxon>
        <taxon>Ecdysozoa</taxon>
        <taxon>Nematoda</taxon>
        <taxon>Enoplea</taxon>
        <taxon>Dorylaimia</taxon>
        <taxon>Trichinellida</taxon>
        <taxon>Trichuridae</taxon>
        <taxon>Trichuris</taxon>
    </lineage>
</organism>
<accession>A0A085N1Q6</accession>
<dbReference type="EMBL" id="KL367574">
    <property type="protein sequence ID" value="KFD63402.1"/>
    <property type="molecule type" value="Genomic_DNA"/>
</dbReference>